<organism evidence="4 5">
    <name type="scientific">Helobdella robusta</name>
    <name type="common">Californian leech</name>
    <dbReference type="NCBI Taxonomy" id="6412"/>
    <lineage>
        <taxon>Eukaryota</taxon>
        <taxon>Metazoa</taxon>
        <taxon>Spiralia</taxon>
        <taxon>Lophotrochozoa</taxon>
        <taxon>Annelida</taxon>
        <taxon>Clitellata</taxon>
        <taxon>Hirudinea</taxon>
        <taxon>Rhynchobdellida</taxon>
        <taxon>Glossiphoniidae</taxon>
        <taxon>Helobdella</taxon>
    </lineage>
</organism>
<dbReference type="InParanoid" id="T1EQ92"/>
<evidence type="ECO:0000313" key="5">
    <source>
        <dbReference type="Proteomes" id="UP000015101"/>
    </source>
</evidence>
<proteinExistence type="predicted"/>
<dbReference type="EMBL" id="AMQM01000597">
    <property type="status" value="NOT_ANNOTATED_CDS"/>
    <property type="molecule type" value="Genomic_DNA"/>
</dbReference>
<dbReference type="Pfam" id="PF13339">
    <property type="entry name" value="AATF-Che1"/>
    <property type="match status" value="1"/>
</dbReference>
<gene>
    <name evidence="4" type="primary">20198742</name>
    <name evidence="3" type="ORF">HELRODRAFT_160441</name>
</gene>
<feature type="region of interest" description="Disordered" evidence="1">
    <location>
        <begin position="120"/>
        <end position="236"/>
    </location>
</feature>
<protein>
    <recommendedName>
        <fullName evidence="2">AATF leucine zipper-containing domain-containing protein</fullName>
    </recommendedName>
</protein>
<dbReference type="GeneID" id="20198742"/>
<feature type="compositionally biased region" description="Acidic residues" evidence="1">
    <location>
        <begin position="132"/>
        <end position="190"/>
    </location>
</feature>
<dbReference type="KEGG" id="hro:HELRODRAFT_160441"/>
<accession>T1EQ92</accession>
<evidence type="ECO:0000256" key="1">
    <source>
        <dbReference type="SAM" id="MobiDB-lite"/>
    </source>
</evidence>
<dbReference type="Proteomes" id="UP000015101">
    <property type="component" value="Unassembled WGS sequence"/>
</dbReference>
<keyword evidence="5" id="KW-1185">Reference proteome</keyword>
<evidence type="ECO:0000313" key="3">
    <source>
        <dbReference type="EMBL" id="ESO06281.1"/>
    </source>
</evidence>
<dbReference type="EMBL" id="KB096324">
    <property type="protein sequence ID" value="ESO06281.1"/>
    <property type="molecule type" value="Genomic_DNA"/>
</dbReference>
<dbReference type="CTD" id="20198742"/>
<feature type="compositionally biased region" description="Polar residues" evidence="1">
    <location>
        <begin position="120"/>
        <end position="131"/>
    </location>
</feature>
<reference evidence="3 5" key="2">
    <citation type="journal article" date="2013" name="Nature">
        <title>Insights into bilaterian evolution from three spiralian genomes.</title>
        <authorList>
            <person name="Simakov O."/>
            <person name="Marletaz F."/>
            <person name="Cho S.J."/>
            <person name="Edsinger-Gonzales E."/>
            <person name="Havlak P."/>
            <person name="Hellsten U."/>
            <person name="Kuo D.H."/>
            <person name="Larsson T."/>
            <person name="Lv J."/>
            <person name="Arendt D."/>
            <person name="Savage R."/>
            <person name="Osoegawa K."/>
            <person name="de Jong P."/>
            <person name="Grimwood J."/>
            <person name="Chapman J.A."/>
            <person name="Shapiro H."/>
            <person name="Aerts A."/>
            <person name="Otillar R.P."/>
            <person name="Terry A.Y."/>
            <person name="Boore J.L."/>
            <person name="Grigoriev I.V."/>
            <person name="Lindberg D.R."/>
            <person name="Seaver E.C."/>
            <person name="Weisblat D.A."/>
            <person name="Putnam N.H."/>
            <person name="Rokhsar D.S."/>
        </authorList>
    </citation>
    <scope>NUCLEOTIDE SEQUENCE</scope>
</reference>
<name>T1EQ92_HELRO</name>
<dbReference type="AlphaFoldDB" id="T1EQ92"/>
<dbReference type="RefSeq" id="XP_009015649.1">
    <property type="nucleotide sequence ID" value="XM_009017401.1"/>
</dbReference>
<dbReference type="HOGENOM" id="CLU_1176546_0_0_1"/>
<evidence type="ECO:0000313" key="4">
    <source>
        <dbReference type="EnsemblMetazoa" id="HelroP160441"/>
    </source>
</evidence>
<reference evidence="5" key="1">
    <citation type="submission" date="2012-12" db="EMBL/GenBank/DDBJ databases">
        <authorList>
            <person name="Hellsten U."/>
            <person name="Grimwood J."/>
            <person name="Chapman J.A."/>
            <person name="Shapiro H."/>
            <person name="Aerts A."/>
            <person name="Otillar R.P."/>
            <person name="Terry A.Y."/>
            <person name="Boore J.L."/>
            <person name="Simakov O."/>
            <person name="Marletaz F."/>
            <person name="Cho S.-J."/>
            <person name="Edsinger-Gonzales E."/>
            <person name="Havlak P."/>
            <person name="Kuo D.-H."/>
            <person name="Larsson T."/>
            <person name="Lv J."/>
            <person name="Arendt D."/>
            <person name="Savage R."/>
            <person name="Osoegawa K."/>
            <person name="de Jong P."/>
            <person name="Lindberg D.R."/>
            <person name="Seaver E.C."/>
            <person name="Weisblat D.A."/>
            <person name="Putnam N.H."/>
            <person name="Grigoriev I.V."/>
            <person name="Rokhsar D.S."/>
        </authorList>
    </citation>
    <scope>NUCLEOTIDE SEQUENCE</scope>
</reference>
<evidence type="ECO:0000259" key="2">
    <source>
        <dbReference type="Pfam" id="PF13339"/>
    </source>
</evidence>
<dbReference type="EnsemblMetazoa" id="HelroT160441">
    <property type="protein sequence ID" value="HelroP160441"/>
    <property type="gene ID" value="HelroG160441"/>
</dbReference>
<dbReference type="InterPro" id="IPR025160">
    <property type="entry name" value="AATF"/>
</dbReference>
<sequence>MKRYRMTNMSVSRLAVHPNACIQTRRMIRIAQKDFSDSSHEETFGGFYDVLLDMRMQQQEVLADVNKLPQNAAYMKFRKDLGDRFTTSVDKADKNLSALLNNMLKLQKIFTKHDGITMKLSSSKSGKVDNNNADDEEIVSDEDDEMAGGEDNLKEDDDEEDGDGEDDEEEDDEDTDDVEEDGEDVDEELDDGKHDDSDNNEEEGDDNVEKIRGRSSNIDHIGRKIRENYSSFDATK</sequence>
<feature type="domain" description="AATF leucine zipper-containing" evidence="2">
    <location>
        <begin position="47"/>
        <end position="186"/>
    </location>
</feature>
<reference evidence="4" key="3">
    <citation type="submission" date="2015-06" db="UniProtKB">
        <authorList>
            <consortium name="EnsemblMetazoa"/>
        </authorList>
    </citation>
    <scope>IDENTIFICATION</scope>
</reference>